<proteinExistence type="predicted"/>
<evidence type="ECO:0000313" key="2">
    <source>
        <dbReference type="Proteomes" id="UP000266778"/>
    </source>
</evidence>
<gene>
    <name evidence="1" type="ORF">C1C91_01895</name>
</gene>
<sequence length="91" mass="10230">MARTLDEILTTEMPDVVTQAREKAEQMRLEIHLTQLREMLTQAGTEPMICDQTPSVQDVTLMDLKRWVEAAGGKLQLNVEMPNGSQISFAV</sequence>
<dbReference type="Proteomes" id="UP000266778">
    <property type="component" value="Chromosome"/>
</dbReference>
<dbReference type="EMBL" id="CP025706">
    <property type="protein sequence ID" value="AXB03959.1"/>
    <property type="molecule type" value="Genomic_DNA"/>
</dbReference>
<evidence type="ECO:0000313" key="1">
    <source>
        <dbReference type="EMBL" id="AXB03959.1"/>
    </source>
</evidence>
<name>A0A3S7P412_AERCA</name>
<organism evidence="1 2">
    <name type="scientific">Aeromonas caviae</name>
    <name type="common">Aeromonas punctata</name>
    <dbReference type="NCBI Taxonomy" id="648"/>
    <lineage>
        <taxon>Bacteria</taxon>
        <taxon>Pseudomonadati</taxon>
        <taxon>Pseudomonadota</taxon>
        <taxon>Gammaproteobacteria</taxon>
        <taxon>Aeromonadales</taxon>
        <taxon>Aeromonadaceae</taxon>
        <taxon>Aeromonas</taxon>
    </lineage>
</organism>
<accession>A0A3S7P412</accession>
<reference evidence="1" key="1">
    <citation type="journal article" date="2019" name="J Environ">
        <title>Genetic characterization and potential molecular dissemination mechanism of tet (31) gene in Aeromonas caviae from an oxytetracycline wastewater treatment system.</title>
        <authorList>
            <person name="Shi Y."/>
            <person name="Tian Z."/>
            <person name="Leclercq S.O."/>
            <person name="Zhang H."/>
            <person name="Yang M."/>
            <person name="Zhang Y."/>
        </authorList>
    </citation>
    <scope>NUCLEOTIDE SEQUENCE</scope>
    <source>
        <strain evidence="1">T25-39</strain>
    </source>
</reference>
<dbReference type="RefSeq" id="WP_052815731.1">
    <property type="nucleotide sequence ID" value="NZ_CDBS01000222.1"/>
</dbReference>
<dbReference type="AlphaFoldDB" id="A0A3S7P412"/>
<protein>
    <submittedName>
        <fullName evidence="1">Transcriptional regulator</fullName>
    </submittedName>
</protein>